<protein>
    <recommendedName>
        <fullName evidence="5">Secreted protein</fullName>
    </recommendedName>
</protein>
<evidence type="ECO:0008006" key="5">
    <source>
        <dbReference type="Google" id="ProtNLM"/>
    </source>
</evidence>
<evidence type="ECO:0000256" key="1">
    <source>
        <dbReference type="SAM" id="MobiDB-lite"/>
    </source>
</evidence>
<reference evidence="3 4" key="1">
    <citation type="journal article" date="2010" name="Science">
        <title>Plasticity of animal genome architecture unmasked by rapid evolution of a pelagic tunicate.</title>
        <authorList>
            <person name="Denoeud F."/>
            <person name="Henriet S."/>
            <person name="Mungpakdee S."/>
            <person name="Aury J.M."/>
            <person name="Da Silva C."/>
            <person name="Brinkmann H."/>
            <person name="Mikhaleva J."/>
            <person name="Olsen L.C."/>
            <person name="Jubin C."/>
            <person name="Canestro C."/>
            <person name="Bouquet J.M."/>
            <person name="Danks G."/>
            <person name="Poulain J."/>
            <person name="Campsteijn C."/>
            <person name="Adamski M."/>
            <person name="Cross I."/>
            <person name="Yadetie F."/>
            <person name="Muffato M."/>
            <person name="Louis A."/>
            <person name="Butcher S."/>
            <person name="Tsagkogeorga G."/>
            <person name="Konrad A."/>
            <person name="Singh S."/>
            <person name="Jensen M.F."/>
            <person name="Cong E.H."/>
            <person name="Eikeseth-Otteraa H."/>
            <person name="Noel B."/>
            <person name="Anthouard V."/>
            <person name="Porcel B.M."/>
            <person name="Kachouri-Lafond R."/>
            <person name="Nishino A."/>
            <person name="Ugolini M."/>
            <person name="Chourrout P."/>
            <person name="Nishida H."/>
            <person name="Aasland R."/>
            <person name="Huzurbazar S."/>
            <person name="Westhof E."/>
            <person name="Delsuc F."/>
            <person name="Lehrach H."/>
            <person name="Reinhardt R."/>
            <person name="Weissenbach J."/>
            <person name="Roy S.W."/>
            <person name="Artiguenave F."/>
            <person name="Postlethwait J.H."/>
            <person name="Manak J.R."/>
            <person name="Thompson E.M."/>
            <person name="Jaillon O."/>
            <person name="Du Pasquier L."/>
            <person name="Boudinot P."/>
            <person name="Liberles D.A."/>
            <person name="Volff J.N."/>
            <person name="Philippe H."/>
            <person name="Lenhard B."/>
            <person name="Roest Crollius H."/>
            <person name="Wincker P."/>
            <person name="Chourrout D."/>
        </authorList>
    </citation>
    <scope>NUCLEOTIDE SEQUENCE [LARGE SCALE GENOMIC DNA]</scope>
</reference>
<accession>E4XYF7</accession>
<keyword evidence="2" id="KW-0732">Signal</keyword>
<dbReference type="AlphaFoldDB" id="E4XYF7"/>
<proteinExistence type="predicted"/>
<gene>
    <name evidence="3" type="ORF">GSOID_T00009735001</name>
</gene>
<feature type="region of interest" description="Disordered" evidence="1">
    <location>
        <begin position="54"/>
        <end position="77"/>
    </location>
</feature>
<organism evidence="3 4">
    <name type="scientific">Oikopleura dioica</name>
    <name type="common">Tunicate</name>
    <dbReference type="NCBI Taxonomy" id="34765"/>
    <lineage>
        <taxon>Eukaryota</taxon>
        <taxon>Metazoa</taxon>
        <taxon>Chordata</taxon>
        <taxon>Tunicata</taxon>
        <taxon>Appendicularia</taxon>
        <taxon>Copelata</taxon>
        <taxon>Oikopleuridae</taxon>
        <taxon>Oikopleura</taxon>
    </lineage>
</organism>
<sequence>MLVIRSVTFIVNVTLLSLAKHSRIGRKNETFLKHAHQRTSHCEVTQLPLIRNFKETQGNRRHTRGCTEESRSTSGNV</sequence>
<feature type="signal peptide" evidence="2">
    <location>
        <begin position="1"/>
        <end position="19"/>
    </location>
</feature>
<evidence type="ECO:0000313" key="4">
    <source>
        <dbReference type="Proteomes" id="UP000001307"/>
    </source>
</evidence>
<dbReference type="EMBL" id="FN653326">
    <property type="protein sequence ID" value="CBY14679.1"/>
    <property type="molecule type" value="Genomic_DNA"/>
</dbReference>
<evidence type="ECO:0000313" key="3">
    <source>
        <dbReference type="EMBL" id="CBY14679.1"/>
    </source>
</evidence>
<dbReference type="Proteomes" id="UP000001307">
    <property type="component" value="Unassembled WGS sequence"/>
</dbReference>
<evidence type="ECO:0000256" key="2">
    <source>
        <dbReference type="SAM" id="SignalP"/>
    </source>
</evidence>
<dbReference type="InParanoid" id="E4XYF7"/>
<name>E4XYF7_OIKDI</name>
<feature type="chain" id="PRO_5003191832" description="Secreted protein" evidence="2">
    <location>
        <begin position="20"/>
        <end position="77"/>
    </location>
</feature>
<keyword evidence="4" id="KW-1185">Reference proteome</keyword>